<reference evidence="2" key="1">
    <citation type="submission" date="2017-07" db="EMBL/GenBank/DDBJ databases">
        <authorList>
            <person name="Mikheyev A."/>
            <person name="Grau M."/>
        </authorList>
    </citation>
    <scope>NUCLEOTIDE SEQUENCE</scope>
    <source>
        <tissue evidence="2">Venom_gland</tissue>
    </source>
</reference>
<protein>
    <submittedName>
        <fullName evidence="2">Uncharacterized protein</fullName>
    </submittedName>
</protein>
<dbReference type="EMBL" id="IACI01047344">
    <property type="protein sequence ID" value="LAA24344.1"/>
    <property type="molecule type" value="Transcribed_RNA"/>
</dbReference>
<organism evidence="2">
    <name type="scientific">Micrurus carvalhoi</name>
    <dbReference type="NCBI Taxonomy" id="3147026"/>
    <lineage>
        <taxon>Eukaryota</taxon>
        <taxon>Metazoa</taxon>
        <taxon>Chordata</taxon>
        <taxon>Craniata</taxon>
        <taxon>Vertebrata</taxon>
        <taxon>Euteleostomi</taxon>
        <taxon>Lepidosauria</taxon>
        <taxon>Squamata</taxon>
        <taxon>Bifurcata</taxon>
        <taxon>Unidentata</taxon>
        <taxon>Episquamata</taxon>
        <taxon>Toxicofera</taxon>
        <taxon>Serpentes</taxon>
        <taxon>Colubroidea</taxon>
        <taxon>Elapidae</taxon>
        <taxon>Elapinae</taxon>
        <taxon>Micrurus</taxon>
    </lineage>
</organism>
<name>A0A2H6N4I4_9SAUR</name>
<proteinExistence type="predicted"/>
<accession>A0A2H6N4I4</accession>
<dbReference type="AlphaFoldDB" id="A0A2H6N4I4"/>
<feature type="region of interest" description="Disordered" evidence="1">
    <location>
        <begin position="1"/>
        <end position="29"/>
    </location>
</feature>
<reference evidence="2" key="2">
    <citation type="submission" date="2017-12" db="EMBL/GenBank/DDBJ databases">
        <title>Coralsnake Venomics: Analyses of Venom Gland Transcriptomes and Proteomes of Six Brazilian Taxa.</title>
        <authorList>
            <person name="Aird S.D."/>
            <person name="Jorge da Silva N."/>
            <person name="Qiu L."/>
            <person name="Villar-Briones A."/>
            <person name="Aparecida-Saddi V."/>
            <person name="Campos-Telles M.P."/>
            <person name="Grau M."/>
            <person name="Mikheyev A.S."/>
        </authorList>
    </citation>
    <scope>NUCLEOTIDE SEQUENCE</scope>
    <source>
        <tissue evidence="2">Venom_gland</tissue>
    </source>
</reference>
<feature type="compositionally biased region" description="Polar residues" evidence="1">
    <location>
        <begin position="10"/>
        <end position="29"/>
    </location>
</feature>
<evidence type="ECO:0000313" key="2">
    <source>
        <dbReference type="EMBL" id="LAA24344.1"/>
    </source>
</evidence>
<evidence type="ECO:0000256" key="1">
    <source>
        <dbReference type="SAM" id="MobiDB-lite"/>
    </source>
</evidence>
<sequence length="129" mass="14059">MYGEKKGKAENNSLLVPSTTSEFKTGSQPMDQSILDCCLHTMDGITWHMDEVNHVMGTGTETQPSSILCLQGVLCLQPALGFHHQAASASMMNSWGKAPRIDADYCIVLQCHLCGTMSQLVHHIIPTLS</sequence>